<evidence type="ECO:0000256" key="6">
    <source>
        <dbReference type="ARBA" id="ARBA00022780"/>
    </source>
</evidence>
<evidence type="ECO:0000256" key="2">
    <source>
        <dbReference type="ARBA" id="ARBA00022528"/>
    </source>
</evidence>
<organism evidence="18">
    <name type="scientific">Selaginella moellendorffii</name>
    <name type="common">Spikemoss</name>
    <dbReference type="NCBI Taxonomy" id="88036"/>
    <lineage>
        <taxon>Eukaryota</taxon>
        <taxon>Viridiplantae</taxon>
        <taxon>Streptophyta</taxon>
        <taxon>Embryophyta</taxon>
        <taxon>Tracheophyta</taxon>
        <taxon>Lycopodiopsida</taxon>
        <taxon>Selaginellales</taxon>
        <taxon>Selaginellaceae</taxon>
        <taxon>Selaginella</taxon>
    </lineage>
</organism>
<evidence type="ECO:0000256" key="13">
    <source>
        <dbReference type="ARBA" id="ARBA00070821"/>
    </source>
</evidence>
<keyword evidence="4" id="KW-0812">Transmembrane</keyword>
<comment type="function">
    <text evidence="11">Involved in protein precursor import into chloroplasts. Part of the motor complex consisting of a co-chaperone (TIC40) and a chaperone (HSP93) associated with the import channel (TIC110). Causes the release of bound transit peptides from TIC110 and stimulates ATP hydrolysis by HSP93. Involved in reinsertion of proteins from the chloroplast stroma into the inner membrane.</text>
</comment>
<dbReference type="STRING" id="88036.D8QP50"/>
<sequence length="413" mass="45215">MAMAHSLGFGALALHWRDGAPGAGTSSSVRFYGSRRAPQRLVLSPLSNRERLSVRCQSRSPAQDQAAGSAELQTVSVPPTQPAYIGSPLLWVGVGVGLSVLFSWAANYVKKQAMQQALKSMMSGPGQNQFGNMPIPPFPFPVPPQPQQQPMPTFQPPVSSPQATQPQASASATAVVESTEAASYSETQTPTPVSENNKPAFTDVNVEAEVSTVKINAEATEVKENANDVFFKDAEVRDSGTGFTWNTDGAASTSSSDGKANSFFSVENLEKMLEDPTVQQMVYPYLPQEMRNPSTFKWMMQNPQFRTQLQEMLNNMTEDGAWKNGQMGDVLKNFNPNNQELKQQFEQIGLSPEEVMAKMVANPEIAMAFQNPKIQAALIDCSQNPTNITKYQNDKEVMDVFNKIAELFPIKGF</sequence>
<dbReference type="Proteomes" id="UP000001514">
    <property type="component" value="Unassembled WGS sequence"/>
</dbReference>
<evidence type="ECO:0000259" key="16">
    <source>
        <dbReference type="SMART" id="SM00727"/>
    </source>
</evidence>
<proteinExistence type="predicted"/>
<reference evidence="17 18" key="1">
    <citation type="journal article" date="2011" name="Science">
        <title>The Selaginella genome identifies genetic changes associated with the evolution of vascular plants.</title>
        <authorList>
            <person name="Banks J.A."/>
            <person name="Nishiyama T."/>
            <person name="Hasebe M."/>
            <person name="Bowman J.L."/>
            <person name="Gribskov M."/>
            <person name="dePamphilis C."/>
            <person name="Albert V.A."/>
            <person name="Aono N."/>
            <person name="Aoyama T."/>
            <person name="Ambrose B.A."/>
            <person name="Ashton N.W."/>
            <person name="Axtell M.J."/>
            <person name="Barker E."/>
            <person name="Barker M.S."/>
            <person name="Bennetzen J.L."/>
            <person name="Bonawitz N.D."/>
            <person name="Chapple C."/>
            <person name="Cheng C."/>
            <person name="Correa L.G."/>
            <person name="Dacre M."/>
            <person name="DeBarry J."/>
            <person name="Dreyer I."/>
            <person name="Elias M."/>
            <person name="Engstrom E.M."/>
            <person name="Estelle M."/>
            <person name="Feng L."/>
            <person name="Finet C."/>
            <person name="Floyd S.K."/>
            <person name="Frommer W.B."/>
            <person name="Fujita T."/>
            <person name="Gramzow L."/>
            <person name="Gutensohn M."/>
            <person name="Harholt J."/>
            <person name="Hattori M."/>
            <person name="Heyl A."/>
            <person name="Hirai T."/>
            <person name="Hiwatashi Y."/>
            <person name="Ishikawa M."/>
            <person name="Iwata M."/>
            <person name="Karol K.G."/>
            <person name="Koehler B."/>
            <person name="Kolukisaoglu U."/>
            <person name="Kubo M."/>
            <person name="Kurata T."/>
            <person name="Lalonde S."/>
            <person name="Li K."/>
            <person name="Li Y."/>
            <person name="Litt A."/>
            <person name="Lyons E."/>
            <person name="Manning G."/>
            <person name="Maruyama T."/>
            <person name="Michael T.P."/>
            <person name="Mikami K."/>
            <person name="Miyazaki S."/>
            <person name="Morinaga S."/>
            <person name="Murata T."/>
            <person name="Mueller-Roeber B."/>
            <person name="Nelson D.R."/>
            <person name="Obara M."/>
            <person name="Oguri Y."/>
            <person name="Olmstead R.G."/>
            <person name="Onodera N."/>
            <person name="Petersen B.L."/>
            <person name="Pils B."/>
            <person name="Prigge M."/>
            <person name="Rensing S.A."/>
            <person name="Riano-Pachon D.M."/>
            <person name="Roberts A.W."/>
            <person name="Sato Y."/>
            <person name="Scheller H.V."/>
            <person name="Schulz B."/>
            <person name="Schulz C."/>
            <person name="Shakirov E.V."/>
            <person name="Shibagaki N."/>
            <person name="Shinohara N."/>
            <person name="Shippen D.E."/>
            <person name="Soerensen I."/>
            <person name="Sotooka R."/>
            <person name="Sugimoto N."/>
            <person name="Sugita M."/>
            <person name="Sumikawa N."/>
            <person name="Tanurdzic M."/>
            <person name="Theissen G."/>
            <person name="Ulvskov P."/>
            <person name="Wakazuki S."/>
            <person name="Weng J.K."/>
            <person name="Willats W.W."/>
            <person name="Wipf D."/>
            <person name="Wolf P.G."/>
            <person name="Yang L."/>
            <person name="Zimmer A.D."/>
            <person name="Zhu Q."/>
            <person name="Mitros T."/>
            <person name="Hellsten U."/>
            <person name="Loque D."/>
            <person name="Otillar R."/>
            <person name="Salamov A."/>
            <person name="Schmutz J."/>
            <person name="Shapiro H."/>
            <person name="Lindquist E."/>
            <person name="Lucas S."/>
            <person name="Rokhsar D."/>
            <person name="Grigoriev I.V."/>
        </authorList>
    </citation>
    <scope>NUCLEOTIDE SEQUENCE [LARGE SCALE GENOMIC DNA]</scope>
</reference>
<dbReference type="FunFam" id="1.10.260.100:FF:000008">
    <property type="entry name" value="Protein TIC 40, chloroplastic"/>
    <property type="match status" value="1"/>
</dbReference>
<comment type="subcellular location">
    <subcellularLocation>
        <location evidence="12">Plastid</location>
        <location evidence="12">Chloroplast inner membrane</location>
        <topology evidence="12">Single-pass membrane protein</topology>
    </subcellularLocation>
</comment>
<evidence type="ECO:0000256" key="7">
    <source>
        <dbReference type="ARBA" id="ARBA00022927"/>
    </source>
</evidence>
<feature type="region of interest" description="Disordered" evidence="15">
    <location>
        <begin position="143"/>
        <end position="200"/>
    </location>
</feature>
<feature type="compositionally biased region" description="Pro residues" evidence="15">
    <location>
        <begin position="143"/>
        <end position="159"/>
    </location>
</feature>
<evidence type="ECO:0000256" key="1">
    <source>
        <dbReference type="ARBA" id="ARBA00022448"/>
    </source>
</evidence>
<keyword evidence="5" id="KW-0677">Repeat</keyword>
<evidence type="ECO:0000256" key="9">
    <source>
        <dbReference type="ARBA" id="ARBA00022989"/>
    </source>
</evidence>
<feature type="domain" description="STI1" evidence="16">
    <location>
        <begin position="352"/>
        <end position="391"/>
    </location>
</feature>
<accession>D8QP50</accession>
<feature type="compositionally biased region" description="Low complexity" evidence="15">
    <location>
        <begin position="160"/>
        <end position="183"/>
    </location>
</feature>
<dbReference type="Gramene" id="EFJ38872">
    <property type="protein sequence ID" value="EFJ38872"/>
    <property type="gene ID" value="SELMODRAFT_437721"/>
</dbReference>
<evidence type="ECO:0000313" key="17">
    <source>
        <dbReference type="EMBL" id="EFJ38872.1"/>
    </source>
</evidence>
<dbReference type="eggNOG" id="KOG1308">
    <property type="taxonomic scope" value="Eukaryota"/>
</dbReference>
<protein>
    <recommendedName>
        <fullName evidence="13">Protein TIC 40, chloroplastic</fullName>
    </recommendedName>
    <alternativeName>
        <fullName evidence="14">Translocon at the inner envelope membrane of chloroplasts 40</fullName>
    </alternativeName>
</protein>
<evidence type="ECO:0000256" key="3">
    <source>
        <dbReference type="ARBA" id="ARBA00022640"/>
    </source>
</evidence>
<evidence type="ECO:0000256" key="5">
    <source>
        <dbReference type="ARBA" id="ARBA00022737"/>
    </source>
</evidence>
<evidence type="ECO:0000313" key="18">
    <source>
        <dbReference type="Proteomes" id="UP000001514"/>
    </source>
</evidence>
<dbReference type="InParanoid" id="D8QP50"/>
<dbReference type="PANTHER" id="PTHR47296">
    <property type="entry name" value="PROTEIN TIC 40, CHLOROPLASTIC"/>
    <property type="match status" value="1"/>
</dbReference>
<evidence type="ECO:0000256" key="4">
    <source>
        <dbReference type="ARBA" id="ARBA00022692"/>
    </source>
</evidence>
<keyword evidence="1" id="KW-0813">Transport</keyword>
<keyword evidence="3" id="KW-0934">Plastid</keyword>
<dbReference type="Gene3D" id="1.10.2020.20">
    <property type="match status" value="1"/>
</dbReference>
<dbReference type="Pfam" id="PF17830">
    <property type="entry name" value="STI1-HOP_DP"/>
    <property type="match status" value="1"/>
</dbReference>
<dbReference type="OrthoDB" id="533763at2759"/>
<dbReference type="GO" id="GO:0009658">
    <property type="term" value="P:chloroplast organization"/>
    <property type="evidence" value="ECO:0000318"/>
    <property type="project" value="GO_Central"/>
</dbReference>
<name>D8QP50_SELML</name>
<evidence type="ECO:0000256" key="12">
    <source>
        <dbReference type="ARBA" id="ARBA00060470"/>
    </source>
</evidence>
<keyword evidence="6" id="KW-1001">Plastid inner membrane</keyword>
<evidence type="ECO:0000256" key="14">
    <source>
        <dbReference type="ARBA" id="ARBA00082202"/>
    </source>
</evidence>
<dbReference type="FunCoup" id="D8QP50">
    <property type="interactions" value="2354"/>
</dbReference>
<keyword evidence="9" id="KW-1133">Transmembrane helix</keyword>
<evidence type="ECO:0000256" key="8">
    <source>
        <dbReference type="ARBA" id="ARBA00022946"/>
    </source>
</evidence>
<dbReference type="EMBL" id="GL377565">
    <property type="protein sequence ID" value="EFJ38872.1"/>
    <property type="molecule type" value="Genomic_DNA"/>
</dbReference>
<dbReference type="PANTHER" id="PTHR47296:SF1">
    <property type="entry name" value="PROTEIN TIC 40, CHLOROPLASTIC"/>
    <property type="match status" value="1"/>
</dbReference>
<dbReference type="KEGG" id="smo:SELMODRAFT_437721"/>
<dbReference type="OMA" id="MQQVFKT"/>
<feature type="domain" description="STI1" evidence="16">
    <location>
        <begin position="275"/>
        <end position="309"/>
    </location>
</feature>
<keyword evidence="18" id="KW-1185">Reference proteome</keyword>
<dbReference type="InterPro" id="IPR038108">
    <property type="entry name" value="RPN13_DEUBAD_sf"/>
</dbReference>
<keyword evidence="2" id="KW-0150">Chloroplast</keyword>
<evidence type="ECO:0000256" key="11">
    <source>
        <dbReference type="ARBA" id="ARBA00056414"/>
    </source>
</evidence>
<evidence type="ECO:0000256" key="10">
    <source>
        <dbReference type="ARBA" id="ARBA00023136"/>
    </source>
</evidence>
<keyword evidence="7" id="KW-0653">Protein transport</keyword>
<evidence type="ECO:0000256" key="15">
    <source>
        <dbReference type="SAM" id="MobiDB-lite"/>
    </source>
</evidence>
<dbReference type="AlphaFoldDB" id="D8QP50"/>
<dbReference type="InterPro" id="IPR041243">
    <property type="entry name" value="STI1/HOP_DP"/>
</dbReference>
<dbReference type="InterPro" id="IPR006636">
    <property type="entry name" value="STI1_HS-bd"/>
</dbReference>
<dbReference type="GO" id="GO:0045037">
    <property type="term" value="P:protein import into chloroplast stroma"/>
    <property type="evidence" value="ECO:0000318"/>
    <property type="project" value="GO_Central"/>
</dbReference>
<dbReference type="SMART" id="SM00727">
    <property type="entry name" value="STI1"/>
    <property type="match status" value="2"/>
</dbReference>
<feature type="compositionally biased region" description="Polar residues" evidence="15">
    <location>
        <begin position="184"/>
        <end position="199"/>
    </location>
</feature>
<dbReference type="Gene3D" id="1.10.260.100">
    <property type="match status" value="1"/>
</dbReference>
<keyword evidence="10" id="KW-0472">Membrane</keyword>
<keyword evidence="8" id="KW-0809">Transit peptide</keyword>
<dbReference type="GO" id="GO:0009706">
    <property type="term" value="C:chloroplast inner membrane"/>
    <property type="evidence" value="ECO:0000318"/>
    <property type="project" value="GO_Central"/>
</dbReference>
<dbReference type="HOGENOM" id="CLU_038645_0_0_1"/>
<gene>
    <name evidence="17" type="ORF">SELMODRAFT_437721</name>
</gene>